<dbReference type="InterPro" id="IPR016171">
    <property type="entry name" value="Vanillyl_alc_oxidase_C-sub2"/>
</dbReference>
<evidence type="ECO:0000256" key="3">
    <source>
        <dbReference type="ARBA" id="ARBA00022827"/>
    </source>
</evidence>
<name>A0AAJ2YZS8_WEICO</name>
<dbReference type="Gene3D" id="1.10.45.10">
    <property type="entry name" value="Vanillyl-alcohol Oxidase, Chain A, domain 4"/>
    <property type="match status" value="1"/>
</dbReference>
<sequence length="455" mass="48473">MSMNLAALEIPTGKIVTDQAVLNEYRLNPYTQEESAEGWPIAIVFAESVDDVQATLRFATEHGIPVVTQGARTSIANGSSGIDDSILLNLSRLNRILKLEPENQLAVVEPGVLNGDLDRVAREQGFFYAPDPGSKPISTIGGNIATNAGGMATLKYGTTRENVLGMKVVMADGRLLEVGGAPFKNNAGYDLTDLFIGSEGTLGVVVEATVRLRPVPFGDTVTGLATFADVHQLTKAVQVLQASGVNPSMLEILNRVSIEALDEYEGIDLGGRGEQALLIFQLDVAVAGALALVNELLQQVGAKTIDVTDDPTRTATIIKIRQDIFAAGAQYGRLIVEDIAVPLGKLAIVADKAEEIATKYHQRLLLLGHAGDGNLHPDIILESPAGPLPDETQAYIAELLPFVISIGGTVSAEHGIGTIKKKWVSQQLSLEVQAVQQQIKQVFDPLGILNPGRKI</sequence>
<keyword evidence="2" id="KW-0285">Flavoprotein</keyword>
<keyword evidence="4" id="KW-0560">Oxidoreductase</keyword>
<evidence type="ECO:0000256" key="2">
    <source>
        <dbReference type="ARBA" id="ARBA00022630"/>
    </source>
</evidence>
<dbReference type="GO" id="GO:0016491">
    <property type="term" value="F:oxidoreductase activity"/>
    <property type="evidence" value="ECO:0007669"/>
    <property type="project" value="UniProtKB-KW"/>
</dbReference>
<dbReference type="InterPro" id="IPR036318">
    <property type="entry name" value="FAD-bd_PCMH-like_sf"/>
</dbReference>
<dbReference type="AlphaFoldDB" id="A0AAJ2YZS8"/>
<dbReference type="GO" id="GO:0071949">
    <property type="term" value="F:FAD binding"/>
    <property type="evidence" value="ECO:0007669"/>
    <property type="project" value="InterPro"/>
</dbReference>
<accession>A0AAJ2YZS8</accession>
<dbReference type="SUPFAM" id="SSF55103">
    <property type="entry name" value="FAD-linked oxidases, C-terminal domain"/>
    <property type="match status" value="1"/>
</dbReference>
<dbReference type="InterPro" id="IPR004113">
    <property type="entry name" value="FAD-bd_oxidored_4_C"/>
</dbReference>
<gene>
    <name evidence="6" type="ORF">GTU77_08695</name>
</gene>
<comment type="caution">
    <text evidence="6">The sequence shown here is derived from an EMBL/GenBank/DDBJ whole genome shotgun (WGS) entry which is preliminary data.</text>
</comment>
<dbReference type="Pfam" id="PF01565">
    <property type="entry name" value="FAD_binding_4"/>
    <property type="match status" value="1"/>
</dbReference>
<keyword evidence="3" id="KW-0274">FAD</keyword>
<dbReference type="InterPro" id="IPR016166">
    <property type="entry name" value="FAD-bd_PCMH"/>
</dbReference>
<evidence type="ECO:0000256" key="1">
    <source>
        <dbReference type="ARBA" id="ARBA00001974"/>
    </source>
</evidence>
<evidence type="ECO:0000313" key="7">
    <source>
        <dbReference type="Proteomes" id="UP000719917"/>
    </source>
</evidence>
<reference evidence="6" key="1">
    <citation type="submission" date="2020-01" db="EMBL/GenBank/DDBJ databases">
        <title>First Reported Case and Whole Genome of Weissella confusa in an Equid.</title>
        <authorList>
            <person name="Little S.V."/>
            <person name="Lawhon S.D."/>
        </authorList>
    </citation>
    <scope>NUCLEOTIDE SEQUENCE</scope>
    <source>
        <strain evidence="6">718955</strain>
    </source>
</reference>
<dbReference type="Gene3D" id="3.30.70.2740">
    <property type="match status" value="1"/>
</dbReference>
<comment type="cofactor">
    <cofactor evidence="1">
        <name>FAD</name>
        <dbReference type="ChEBI" id="CHEBI:57692"/>
    </cofactor>
</comment>
<evidence type="ECO:0000259" key="5">
    <source>
        <dbReference type="PROSITE" id="PS51387"/>
    </source>
</evidence>
<evidence type="ECO:0000313" key="6">
    <source>
        <dbReference type="EMBL" id="NBA12288.1"/>
    </source>
</evidence>
<proteinExistence type="predicted"/>
<organism evidence="6 7">
    <name type="scientific">Weissella confusa</name>
    <name type="common">Lactobacillus confusus</name>
    <dbReference type="NCBI Taxonomy" id="1583"/>
    <lineage>
        <taxon>Bacteria</taxon>
        <taxon>Bacillati</taxon>
        <taxon>Bacillota</taxon>
        <taxon>Bacilli</taxon>
        <taxon>Lactobacillales</taxon>
        <taxon>Lactobacillaceae</taxon>
        <taxon>Weissella</taxon>
    </lineage>
</organism>
<dbReference type="Pfam" id="PF02913">
    <property type="entry name" value="FAD-oxidase_C"/>
    <property type="match status" value="1"/>
</dbReference>
<protein>
    <submittedName>
        <fullName evidence="6">FAD-binding protein</fullName>
    </submittedName>
</protein>
<evidence type="ECO:0000256" key="4">
    <source>
        <dbReference type="ARBA" id="ARBA00023002"/>
    </source>
</evidence>
<dbReference type="PANTHER" id="PTHR42934">
    <property type="entry name" value="GLYCOLATE OXIDASE SUBUNIT GLCD"/>
    <property type="match status" value="1"/>
</dbReference>
<feature type="domain" description="FAD-binding PCMH-type" evidence="5">
    <location>
        <begin position="36"/>
        <end position="215"/>
    </location>
</feature>
<dbReference type="PROSITE" id="PS51387">
    <property type="entry name" value="FAD_PCMH"/>
    <property type="match status" value="1"/>
</dbReference>
<dbReference type="EMBL" id="JAAAMQ010000022">
    <property type="protein sequence ID" value="NBA12288.1"/>
    <property type="molecule type" value="Genomic_DNA"/>
</dbReference>
<dbReference type="Gene3D" id="3.30.465.10">
    <property type="match status" value="1"/>
</dbReference>
<dbReference type="InterPro" id="IPR051914">
    <property type="entry name" value="FAD-linked_OxidoTrans_Type4"/>
</dbReference>
<dbReference type="InterPro" id="IPR016164">
    <property type="entry name" value="FAD-linked_Oxase-like_C"/>
</dbReference>
<dbReference type="InterPro" id="IPR016169">
    <property type="entry name" value="FAD-bd_PCMH_sub2"/>
</dbReference>
<dbReference type="Proteomes" id="UP000719917">
    <property type="component" value="Unassembled WGS sequence"/>
</dbReference>
<dbReference type="InterPro" id="IPR006094">
    <property type="entry name" value="Oxid_FAD_bind_N"/>
</dbReference>
<dbReference type="FunFam" id="1.10.45.10:FF:000001">
    <property type="entry name" value="D-lactate dehydrogenase mitochondrial"/>
    <property type="match status" value="1"/>
</dbReference>
<dbReference type="PANTHER" id="PTHR42934:SF2">
    <property type="entry name" value="GLYCOLATE OXIDASE SUBUNIT GLCD"/>
    <property type="match status" value="1"/>
</dbReference>
<dbReference type="SUPFAM" id="SSF56176">
    <property type="entry name" value="FAD-binding/transporter-associated domain-like"/>
    <property type="match status" value="1"/>
</dbReference>
<dbReference type="RefSeq" id="WP_161691474.1">
    <property type="nucleotide sequence ID" value="NZ_JAAAMQ010000022.1"/>
</dbReference>